<organism evidence="2 3">
    <name type="scientific">Atopomonas hussainii</name>
    <dbReference type="NCBI Taxonomy" id="1429083"/>
    <lineage>
        <taxon>Bacteria</taxon>
        <taxon>Pseudomonadati</taxon>
        <taxon>Pseudomonadota</taxon>
        <taxon>Gammaproteobacteria</taxon>
        <taxon>Pseudomonadales</taxon>
        <taxon>Pseudomonadaceae</taxon>
        <taxon>Atopomonas</taxon>
    </lineage>
</organism>
<evidence type="ECO:0000256" key="1">
    <source>
        <dbReference type="SAM" id="Phobius"/>
    </source>
</evidence>
<name>A0A1H7N3D9_9GAMM</name>
<dbReference type="Proteomes" id="UP000185766">
    <property type="component" value="Unassembled WGS sequence"/>
</dbReference>
<sequence length="169" mass="19061">MFRGGCLVLAKAEIKYKIPMSHVLLFIGFLLIFVLGTHGYIGESFSQSTDAQVFSFLSSVVVGAWLAASPRNKSIVISESGIEIPRILLPPYNTSKICWHDLYAAETKINQNGTYAVILKSKKQTLKIESWLCLGDFELAMYPDAFYELETAIEVFRHEHRASRLKQVK</sequence>
<feature type="transmembrane region" description="Helical" evidence="1">
    <location>
        <begin position="21"/>
        <end position="41"/>
    </location>
</feature>
<keyword evidence="3" id="KW-1185">Reference proteome</keyword>
<keyword evidence="1" id="KW-0812">Transmembrane</keyword>
<accession>A0A1H7N3D9</accession>
<gene>
    <name evidence="2" type="ORF">SAMN05216214_1091</name>
</gene>
<reference evidence="2 3" key="1">
    <citation type="submission" date="2016-10" db="EMBL/GenBank/DDBJ databases">
        <authorList>
            <person name="de Groot N.N."/>
        </authorList>
    </citation>
    <scope>NUCLEOTIDE SEQUENCE [LARGE SCALE GENOMIC DNA]</scope>
    <source>
        <strain evidence="2 3">JCM 19513</strain>
    </source>
</reference>
<dbReference type="EMBL" id="FOAS01000009">
    <property type="protein sequence ID" value="SEL17538.1"/>
    <property type="molecule type" value="Genomic_DNA"/>
</dbReference>
<dbReference type="AlphaFoldDB" id="A0A1H7N3D9"/>
<keyword evidence="1" id="KW-0472">Membrane</keyword>
<feature type="transmembrane region" description="Helical" evidence="1">
    <location>
        <begin position="53"/>
        <end position="68"/>
    </location>
</feature>
<proteinExistence type="predicted"/>
<evidence type="ECO:0000313" key="3">
    <source>
        <dbReference type="Proteomes" id="UP000185766"/>
    </source>
</evidence>
<keyword evidence="1" id="KW-1133">Transmembrane helix</keyword>
<evidence type="ECO:0000313" key="2">
    <source>
        <dbReference type="EMBL" id="SEL17538.1"/>
    </source>
</evidence>
<protein>
    <submittedName>
        <fullName evidence="2">Uncharacterized protein</fullName>
    </submittedName>
</protein>